<name>A0A8X7CHQ5_9ARAC</name>
<evidence type="ECO:0000256" key="1">
    <source>
        <dbReference type="SAM" id="MobiDB-lite"/>
    </source>
</evidence>
<organism evidence="2 3">
    <name type="scientific">Trichonephila inaurata madagascariensis</name>
    <dbReference type="NCBI Taxonomy" id="2747483"/>
    <lineage>
        <taxon>Eukaryota</taxon>
        <taxon>Metazoa</taxon>
        <taxon>Ecdysozoa</taxon>
        <taxon>Arthropoda</taxon>
        <taxon>Chelicerata</taxon>
        <taxon>Arachnida</taxon>
        <taxon>Araneae</taxon>
        <taxon>Araneomorphae</taxon>
        <taxon>Entelegynae</taxon>
        <taxon>Araneoidea</taxon>
        <taxon>Nephilidae</taxon>
        <taxon>Trichonephila</taxon>
        <taxon>Trichonephila inaurata</taxon>
    </lineage>
</organism>
<sequence length="431" mass="46339">MMLDLYSLVCANGTQLSLDNRRHKYCITEKVAVDNYFCIQPMLKALAKLGHPHDTREYQGNHLKVSCSFLDKADECAQNNILRICGEEAAEFRKKISLPALALSKLACCEVGFQFGDHDCSFMQPRDEKGFELTSPSTYYSTLTSASIVTNLVHASSLGPNHINITSPFSGNYRFNPDSAPLGTDRLSVASTFPGIDEFNVTSAPLDTDRLSVASTFPGIDEFNVTSAPLDTDRLSVASTFPGIDEFNVTSAPLGTDRLSVASTFPGIDEFNVTSAPLGTDRLSVASTFPGIDEFNVTSAPLDTDRLSVASTFPGIDKFNVTSAPLGTYRLSVGSTFPGNGHFNVPSATLGKNCLKIISALLSVAKSRDTLISTPNNMGRADVGSAYEPTEGTHHDWEKAPSTNSPIPFNTDRLANTVAPPVTAHFETASP</sequence>
<dbReference type="AlphaFoldDB" id="A0A8X7CHQ5"/>
<protein>
    <submittedName>
        <fullName evidence="2">Uncharacterized protein</fullName>
    </submittedName>
</protein>
<evidence type="ECO:0000313" key="3">
    <source>
        <dbReference type="Proteomes" id="UP000886998"/>
    </source>
</evidence>
<dbReference type="EMBL" id="BMAV01019837">
    <property type="protein sequence ID" value="GFY73099.1"/>
    <property type="molecule type" value="Genomic_DNA"/>
</dbReference>
<evidence type="ECO:0000313" key="2">
    <source>
        <dbReference type="EMBL" id="GFY73099.1"/>
    </source>
</evidence>
<proteinExistence type="predicted"/>
<dbReference type="Proteomes" id="UP000886998">
    <property type="component" value="Unassembled WGS sequence"/>
</dbReference>
<keyword evidence="3" id="KW-1185">Reference proteome</keyword>
<feature type="region of interest" description="Disordered" evidence="1">
    <location>
        <begin position="389"/>
        <end position="409"/>
    </location>
</feature>
<dbReference type="OrthoDB" id="10484245at2759"/>
<reference evidence="2" key="1">
    <citation type="submission" date="2020-08" db="EMBL/GenBank/DDBJ databases">
        <title>Multicomponent nature underlies the extraordinary mechanical properties of spider dragline silk.</title>
        <authorList>
            <person name="Kono N."/>
            <person name="Nakamura H."/>
            <person name="Mori M."/>
            <person name="Yoshida Y."/>
            <person name="Ohtoshi R."/>
            <person name="Malay A.D."/>
            <person name="Moran D.A.P."/>
            <person name="Tomita M."/>
            <person name="Numata K."/>
            <person name="Arakawa K."/>
        </authorList>
    </citation>
    <scope>NUCLEOTIDE SEQUENCE</scope>
</reference>
<accession>A0A8X7CHQ5</accession>
<comment type="caution">
    <text evidence="2">The sequence shown here is derived from an EMBL/GenBank/DDBJ whole genome shotgun (WGS) entry which is preliminary data.</text>
</comment>
<gene>
    <name evidence="2" type="primary">NCL1_42447</name>
    <name evidence="2" type="ORF">TNIN_86221</name>
</gene>